<evidence type="ECO:0000313" key="2">
    <source>
        <dbReference type="Proteomes" id="UP001143910"/>
    </source>
</evidence>
<keyword evidence="2" id="KW-1185">Reference proteome</keyword>
<evidence type="ECO:0000313" key="1">
    <source>
        <dbReference type="EMBL" id="KAJ2977058.1"/>
    </source>
</evidence>
<reference evidence="1" key="1">
    <citation type="submission" date="2022-08" db="EMBL/GenBank/DDBJ databases">
        <title>Genome Sequence of Lecanicillium fungicola.</title>
        <authorList>
            <person name="Buettner E."/>
        </authorList>
    </citation>
    <scope>NUCLEOTIDE SEQUENCE</scope>
    <source>
        <strain evidence="1">Babe33</strain>
    </source>
</reference>
<protein>
    <submittedName>
        <fullName evidence="1">Uncharacterized protein</fullName>
    </submittedName>
</protein>
<gene>
    <name evidence="1" type="ORF">NQ176_g4589</name>
</gene>
<dbReference type="Proteomes" id="UP001143910">
    <property type="component" value="Unassembled WGS sequence"/>
</dbReference>
<organism evidence="1 2">
    <name type="scientific">Zarea fungicola</name>
    <dbReference type="NCBI Taxonomy" id="93591"/>
    <lineage>
        <taxon>Eukaryota</taxon>
        <taxon>Fungi</taxon>
        <taxon>Dikarya</taxon>
        <taxon>Ascomycota</taxon>
        <taxon>Pezizomycotina</taxon>
        <taxon>Sordariomycetes</taxon>
        <taxon>Hypocreomycetidae</taxon>
        <taxon>Hypocreales</taxon>
        <taxon>Cordycipitaceae</taxon>
        <taxon>Zarea</taxon>
    </lineage>
</organism>
<comment type="caution">
    <text evidence="1">The sequence shown here is derived from an EMBL/GenBank/DDBJ whole genome shotgun (WGS) entry which is preliminary data.</text>
</comment>
<dbReference type="EMBL" id="JANJQO010000511">
    <property type="protein sequence ID" value="KAJ2977058.1"/>
    <property type="molecule type" value="Genomic_DNA"/>
</dbReference>
<name>A0ACC1NF97_9HYPO</name>
<accession>A0ACC1NF97</accession>
<sequence length="375" mass="39277">MVTTEIPHIQTAATVPQLGGGVVFVHDYPVPKPGHNEVLAKILYSGVCQSDLHTQAGTASSADGSAILNVKLPHVGGHEGVGRIIALGPGVGQEIQLGQFVGIRFASRICRRCEFCLAGKEQHCIKSTNHLHHEDGSFQEYIALDAGYLTLLPDDIDPAVIGPVLCAGLTTYKVGIAPIFYLDSAVRNANVKAGDSVVVVGAGGGLGHFAVQYALAQGAIVVGIDTGAAKAEFVKSLGASEFVDFKETPDVVATIRELTNGGADTVIVTAGSNKAFAQAADMLRIGGTLSCVGIPPGRGFLETPISSIVIRGLHITGNLVGSLKECLEAVDLVRRGVVKPHVAIRPFEDLPAIYRELERGDVQGRIVLKIATDED</sequence>
<proteinExistence type="predicted"/>